<protein>
    <recommendedName>
        <fullName evidence="1">PAS domain-containing protein</fullName>
    </recommendedName>
</protein>
<organism evidence="2 3">
    <name type="scientific">Mucilaginibacter galii</name>
    <dbReference type="NCBI Taxonomy" id="2005073"/>
    <lineage>
        <taxon>Bacteria</taxon>
        <taxon>Pseudomonadati</taxon>
        <taxon>Bacteroidota</taxon>
        <taxon>Sphingobacteriia</taxon>
        <taxon>Sphingobacteriales</taxon>
        <taxon>Sphingobacteriaceae</taxon>
        <taxon>Mucilaginibacter</taxon>
    </lineage>
</organism>
<proteinExistence type="predicted"/>
<name>A0A917J9K5_9SPHI</name>
<evidence type="ECO:0000313" key="2">
    <source>
        <dbReference type="EMBL" id="GGI50622.1"/>
    </source>
</evidence>
<dbReference type="PROSITE" id="PS50112">
    <property type="entry name" value="PAS"/>
    <property type="match status" value="1"/>
</dbReference>
<reference evidence="2" key="2">
    <citation type="submission" date="2020-09" db="EMBL/GenBank/DDBJ databases">
        <authorList>
            <person name="Sun Q."/>
            <person name="Sedlacek I."/>
        </authorList>
    </citation>
    <scope>NUCLEOTIDE SEQUENCE</scope>
    <source>
        <strain evidence="2">CCM 8711</strain>
    </source>
</reference>
<dbReference type="Proteomes" id="UP000662074">
    <property type="component" value="Unassembled WGS sequence"/>
</dbReference>
<dbReference type="AlphaFoldDB" id="A0A917J9K5"/>
<dbReference type="InterPro" id="IPR000014">
    <property type="entry name" value="PAS"/>
</dbReference>
<dbReference type="InterPro" id="IPR035965">
    <property type="entry name" value="PAS-like_dom_sf"/>
</dbReference>
<evidence type="ECO:0000259" key="1">
    <source>
        <dbReference type="PROSITE" id="PS50112"/>
    </source>
</evidence>
<dbReference type="Gene3D" id="3.30.450.20">
    <property type="entry name" value="PAS domain"/>
    <property type="match status" value="1"/>
</dbReference>
<dbReference type="NCBIfam" id="TIGR00229">
    <property type="entry name" value="sensory_box"/>
    <property type="match status" value="1"/>
</dbReference>
<dbReference type="RefSeq" id="WP_188415950.1">
    <property type="nucleotide sequence ID" value="NZ_BMDO01000004.1"/>
</dbReference>
<evidence type="ECO:0000313" key="3">
    <source>
        <dbReference type="Proteomes" id="UP000662074"/>
    </source>
</evidence>
<keyword evidence="3" id="KW-1185">Reference proteome</keyword>
<accession>A0A917J9K5</accession>
<gene>
    <name evidence="2" type="ORF">GCM10011425_18340</name>
</gene>
<dbReference type="CDD" id="cd00130">
    <property type="entry name" value="PAS"/>
    <property type="match status" value="1"/>
</dbReference>
<dbReference type="Pfam" id="PF13426">
    <property type="entry name" value="PAS_9"/>
    <property type="match status" value="1"/>
</dbReference>
<feature type="domain" description="PAS" evidence="1">
    <location>
        <begin position="40"/>
        <end position="97"/>
    </location>
</feature>
<reference evidence="2" key="1">
    <citation type="journal article" date="2014" name="Int. J. Syst. Evol. Microbiol.">
        <title>Complete genome sequence of Corynebacterium casei LMG S-19264T (=DSM 44701T), isolated from a smear-ripened cheese.</title>
        <authorList>
            <consortium name="US DOE Joint Genome Institute (JGI-PGF)"/>
            <person name="Walter F."/>
            <person name="Albersmeier A."/>
            <person name="Kalinowski J."/>
            <person name="Ruckert C."/>
        </authorList>
    </citation>
    <scope>NUCLEOTIDE SEQUENCE</scope>
    <source>
        <strain evidence="2">CCM 8711</strain>
    </source>
</reference>
<comment type="caution">
    <text evidence="2">The sequence shown here is derived from an EMBL/GenBank/DDBJ whole genome shotgun (WGS) entry which is preliminary data.</text>
</comment>
<sequence>MNSTFKDDTLRLTTNADTMIMTELVRDSALWDFFQLNSLPMWVFDLHSLKFLEVNPAAIINYGYSRAEFLEMTIQDIRPPEALKSLHEELSKKLDSFEDQNNWDHLKADGSVIWVKVTSFLVNYQGREAKLVNAINVSQLIAEKEVLAEAHRKISWQHSHILRAPVANILALSRLFKNGENTEEVAHLLEQETTRLDQIVINIINAANI</sequence>
<dbReference type="EMBL" id="BMDO01000004">
    <property type="protein sequence ID" value="GGI50622.1"/>
    <property type="molecule type" value="Genomic_DNA"/>
</dbReference>
<dbReference type="SMART" id="SM00091">
    <property type="entry name" value="PAS"/>
    <property type="match status" value="1"/>
</dbReference>
<dbReference type="SUPFAM" id="SSF55785">
    <property type="entry name" value="PYP-like sensor domain (PAS domain)"/>
    <property type="match status" value="1"/>
</dbReference>